<gene>
    <name evidence="1" type="ORF">H5410_064082</name>
</gene>
<reference evidence="1" key="1">
    <citation type="submission" date="2020-09" db="EMBL/GenBank/DDBJ databases">
        <title>De no assembly of potato wild relative species, Solanum commersonii.</title>
        <authorList>
            <person name="Cho K."/>
        </authorList>
    </citation>
    <scope>NUCLEOTIDE SEQUENCE</scope>
    <source>
        <strain evidence="1">LZ3.2</strain>
        <tissue evidence="1">Leaf</tissue>
    </source>
</reference>
<evidence type="ECO:0000313" key="1">
    <source>
        <dbReference type="EMBL" id="KAG5568919.1"/>
    </source>
</evidence>
<comment type="caution">
    <text evidence="1">The sequence shown here is derived from an EMBL/GenBank/DDBJ whole genome shotgun (WGS) entry which is preliminary data.</text>
</comment>
<keyword evidence="2" id="KW-1185">Reference proteome</keyword>
<name>A0A9J5W0N7_SOLCO</name>
<organism evidence="1 2">
    <name type="scientific">Solanum commersonii</name>
    <name type="common">Commerson's wild potato</name>
    <name type="synonym">Commerson's nightshade</name>
    <dbReference type="NCBI Taxonomy" id="4109"/>
    <lineage>
        <taxon>Eukaryota</taxon>
        <taxon>Viridiplantae</taxon>
        <taxon>Streptophyta</taxon>
        <taxon>Embryophyta</taxon>
        <taxon>Tracheophyta</taxon>
        <taxon>Spermatophyta</taxon>
        <taxon>Magnoliopsida</taxon>
        <taxon>eudicotyledons</taxon>
        <taxon>Gunneridae</taxon>
        <taxon>Pentapetalae</taxon>
        <taxon>asterids</taxon>
        <taxon>lamiids</taxon>
        <taxon>Solanales</taxon>
        <taxon>Solanaceae</taxon>
        <taxon>Solanoideae</taxon>
        <taxon>Solaneae</taxon>
        <taxon>Solanum</taxon>
    </lineage>
</organism>
<proteinExistence type="predicted"/>
<dbReference type="AlphaFoldDB" id="A0A9J5W0N7"/>
<evidence type="ECO:0000313" key="2">
    <source>
        <dbReference type="Proteomes" id="UP000824120"/>
    </source>
</evidence>
<protein>
    <submittedName>
        <fullName evidence="1">Uncharacterized protein</fullName>
    </submittedName>
</protein>
<sequence>MEFLSIQNSYLIFSKILPRRLLGTYLWNELALTAKMTHLKGQTIPGVKRSEQVNAQFCRYSCAIVNGIFDDPKFDLIFANILPGLPLRLYLWSQLALKAKKAHCQGQTIPESAKPTNLPIFECYSPSIFW</sequence>
<dbReference type="EMBL" id="JACXVP010000021">
    <property type="protein sequence ID" value="KAG5568919.1"/>
    <property type="molecule type" value="Genomic_DNA"/>
</dbReference>
<accession>A0A9J5W0N7</accession>
<dbReference type="Proteomes" id="UP000824120">
    <property type="component" value="Unassembled WGS sequence"/>
</dbReference>